<organism evidence="2 4">
    <name type="scientific">Taenia crassiceps</name>
    <dbReference type="NCBI Taxonomy" id="6207"/>
    <lineage>
        <taxon>Eukaryota</taxon>
        <taxon>Metazoa</taxon>
        <taxon>Spiralia</taxon>
        <taxon>Lophotrochozoa</taxon>
        <taxon>Platyhelminthes</taxon>
        <taxon>Cestoda</taxon>
        <taxon>Eucestoda</taxon>
        <taxon>Cyclophyllidea</taxon>
        <taxon>Taeniidae</taxon>
        <taxon>Taenia</taxon>
    </lineage>
</organism>
<dbReference type="EMBL" id="JAKROA010000003">
    <property type="protein sequence ID" value="KAL5108945.1"/>
    <property type="molecule type" value="Genomic_DNA"/>
</dbReference>
<gene>
    <name evidence="2" type="ORF">TcWFU_005300</name>
    <name evidence="3" type="ORF">TcWFU_006486</name>
</gene>
<name>A0ABR4QH78_9CEST</name>
<evidence type="ECO:0000256" key="1">
    <source>
        <dbReference type="SAM" id="MobiDB-lite"/>
    </source>
</evidence>
<evidence type="ECO:0000313" key="2">
    <source>
        <dbReference type="EMBL" id="KAL5108945.1"/>
    </source>
</evidence>
<protein>
    <submittedName>
        <fullName evidence="2">Uncharacterized protein</fullName>
    </submittedName>
</protein>
<comment type="caution">
    <text evidence="2">The sequence shown here is derived from an EMBL/GenBank/DDBJ whole genome shotgun (WGS) entry which is preliminary data.</text>
</comment>
<feature type="compositionally biased region" description="Acidic residues" evidence="1">
    <location>
        <begin position="69"/>
        <end position="78"/>
    </location>
</feature>
<keyword evidence="4" id="KW-1185">Reference proteome</keyword>
<proteinExistence type="predicted"/>
<dbReference type="Proteomes" id="UP001651158">
    <property type="component" value="Unassembled WGS sequence"/>
</dbReference>
<reference evidence="2 4" key="1">
    <citation type="journal article" date="2022" name="Front. Cell. Infect. Microbiol.">
        <title>The Genomes of Two Strains of Taenia crassiceps the Animal Model for the Study of Human Cysticercosis.</title>
        <authorList>
            <person name="Bobes R.J."/>
            <person name="Estrada K."/>
            <person name="Rios-Valencia D.G."/>
            <person name="Calderon-Gallegos A."/>
            <person name="de la Torre P."/>
            <person name="Carrero J.C."/>
            <person name="Sanchez-Flores A."/>
            <person name="Laclette J.P."/>
        </authorList>
    </citation>
    <scope>NUCLEOTIDE SEQUENCE [LARGE SCALE GENOMIC DNA]</scope>
    <source>
        <strain evidence="2">WFUcys</strain>
    </source>
</reference>
<accession>A0ABR4QH78</accession>
<reference evidence="2" key="2">
    <citation type="submission" date="2024-12" db="EMBL/GenBank/DDBJ databases">
        <authorList>
            <person name="Estrada K."/>
            <person name="Bobes R.J."/>
            <person name="Sanchez-Flores A."/>
            <person name="Laclette J.P."/>
        </authorList>
    </citation>
    <scope>NUCLEOTIDE SEQUENCE</scope>
    <source>
        <strain evidence="2">WFUcys</strain>
        <tissue evidence="2">Peritoneal cavity of infected mice</tissue>
    </source>
</reference>
<feature type="region of interest" description="Disordered" evidence="1">
    <location>
        <begin position="59"/>
        <end position="103"/>
    </location>
</feature>
<evidence type="ECO:0000313" key="4">
    <source>
        <dbReference type="Proteomes" id="UP001651158"/>
    </source>
</evidence>
<sequence length="103" mass="11380">MCTLCEPSALQPVVKAVKAVKAVRELDRQGQQERTGRIRCDWCTFACRIVPRKVPSCNAWRGGHIKREEEEEEEEEEGGGGRRGRVGKSSHVSGDLSAAESRG</sequence>
<evidence type="ECO:0000313" key="3">
    <source>
        <dbReference type="EMBL" id="KAL5109084.1"/>
    </source>
</evidence>
<dbReference type="EMBL" id="JAKROA010000003">
    <property type="protein sequence ID" value="KAL5109084.1"/>
    <property type="molecule type" value="Genomic_DNA"/>
</dbReference>